<dbReference type="Proteomes" id="UP001556631">
    <property type="component" value="Unassembled WGS sequence"/>
</dbReference>
<sequence length="587" mass="63394">MTGPVSLYHDMTSGDPGRIAAVRDDTSAEMRKIFDAAESVRYAKGLPDWRSPEGRTAFNARAWATEAAAQNGYHRLNRVKIVVRAAREGYTAMVADATPVINRWHREKDLPQNQNLLGFLALYLGVMNDLLRVRSTYETVLSNQQAWLDTAGMWSSEDPDAEATQWLLNGLKKSLVWDLNDPSTMGPIIPNVYATGAGTDNGEGATPQGLGYDPKTGYLLQTSYEKDGDGHDVGAQLNIIDPDTGELINTVNLTGGDGKIPDHLGAVSVTPDGKIVISSSGNPGEVIEYDRSKVFGQPVGTNVAPSHRQEVQGGAFSTIGDDGHLYTGTYYDGGKGPGALTEYKREGGKWVQVGHPHPIPDRVQGIAVHDGKIVFSRSGVSLDNSAGKHAGSTLETYDLRHITSNKYVYDTIPGRQVDPAEQKIAMPNMAEGTVYDPRNGSFYTVLESGSHPYMVKGDEATWASQRMIRTPGSELGFAGSGTLDVDPVTLHRAEDELHAVERAMDRCSGRVKAIHLDAADLGKVTGAASFASSVTSYLETTGEWIDECRISAGIGRQGLVDAALTYARSDEGTAMTMKQAEYRDDDH</sequence>
<dbReference type="SUPFAM" id="SSF50998">
    <property type="entry name" value="Quinoprotein alcohol dehydrogenase-like"/>
    <property type="match status" value="1"/>
</dbReference>
<name>A0ABV3T4I1_9ACTN</name>
<protein>
    <submittedName>
        <fullName evidence="1">Uncharacterized protein</fullName>
    </submittedName>
</protein>
<evidence type="ECO:0000313" key="1">
    <source>
        <dbReference type="EMBL" id="MEX0429690.1"/>
    </source>
</evidence>
<keyword evidence="2" id="KW-1185">Reference proteome</keyword>
<accession>A0ABV3T4I1</accession>
<evidence type="ECO:0000313" key="2">
    <source>
        <dbReference type="Proteomes" id="UP001556631"/>
    </source>
</evidence>
<dbReference type="InterPro" id="IPR011047">
    <property type="entry name" value="Quinoprotein_ADH-like_sf"/>
</dbReference>
<proteinExistence type="predicted"/>
<dbReference type="RefSeq" id="WP_367995657.1">
    <property type="nucleotide sequence ID" value="NZ_JBFPJR010000056.1"/>
</dbReference>
<gene>
    <name evidence="1" type="ORF">AB3X52_18890</name>
</gene>
<dbReference type="EMBL" id="JBFPJR010000056">
    <property type="protein sequence ID" value="MEX0429690.1"/>
    <property type="molecule type" value="Genomic_DNA"/>
</dbReference>
<organism evidence="1 2">
    <name type="scientific">Nocardioides eburneus</name>
    <dbReference type="NCBI Taxonomy" id="3231482"/>
    <lineage>
        <taxon>Bacteria</taxon>
        <taxon>Bacillati</taxon>
        <taxon>Actinomycetota</taxon>
        <taxon>Actinomycetes</taxon>
        <taxon>Propionibacteriales</taxon>
        <taxon>Nocardioidaceae</taxon>
        <taxon>Nocardioides</taxon>
    </lineage>
</organism>
<comment type="caution">
    <text evidence="1">The sequence shown here is derived from an EMBL/GenBank/DDBJ whole genome shotgun (WGS) entry which is preliminary data.</text>
</comment>
<reference evidence="1 2" key="1">
    <citation type="submission" date="2024-07" db="EMBL/GenBank/DDBJ databases">
        <authorList>
            <person name="Lee S."/>
            <person name="Kang M."/>
        </authorList>
    </citation>
    <scope>NUCLEOTIDE SEQUENCE [LARGE SCALE GENOMIC DNA]</scope>
    <source>
        <strain evidence="1 2">DS6</strain>
    </source>
</reference>